<evidence type="ECO:0000313" key="2">
    <source>
        <dbReference type="Proteomes" id="UP000005835"/>
    </source>
</evidence>
<comment type="caution">
    <text evidence="1">The sequence shown here is derived from an EMBL/GenBank/DDBJ whole genome shotgun (WGS) entry which is preliminary data.</text>
</comment>
<protein>
    <submittedName>
        <fullName evidence="1">Uncharacterized protein</fullName>
    </submittedName>
</protein>
<evidence type="ECO:0000313" key="1">
    <source>
        <dbReference type="EMBL" id="EKB30138.1"/>
    </source>
</evidence>
<proteinExistence type="predicted"/>
<feature type="non-terminal residue" evidence="1">
    <location>
        <position position="59"/>
    </location>
</feature>
<dbReference type="AlphaFoldDB" id="K1JU11"/>
<gene>
    <name evidence="1" type="ORF">HMPREF9465_02251</name>
</gene>
<accession>K1JU11</accession>
<keyword evidence="2" id="KW-1185">Reference proteome</keyword>
<reference evidence="1 2" key="1">
    <citation type="submission" date="2012-05" db="EMBL/GenBank/DDBJ databases">
        <title>The Genome Sequence of Sutterella wadsworthensis 2_1_59BFAA.</title>
        <authorList>
            <consortium name="The Broad Institute Genome Sequencing Platform"/>
            <person name="Earl A."/>
            <person name="Ward D."/>
            <person name="Feldgarden M."/>
            <person name="Gevers D."/>
            <person name="Daigneault M."/>
            <person name="Strauss J."/>
            <person name="Allen-Vercoe E."/>
            <person name="Walker B."/>
            <person name="Young S.K."/>
            <person name="Zeng Q."/>
            <person name="Gargeya S."/>
            <person name="Fitzgerald M."/>
            <person name="Haas B."/>
            <person name="Abouelleil A."/>
            <person name="Alvarado L."/>
            <person name="Arachchi H.M."/>
            <person name="Berlin A.M."/>
            <person name="Chapman S.B."/>
            <person name="Goldberg J."/>
            <person name="Griggs A."/>
            <person name="Gujja S."/>
            <person name="Hansen M."/>
            <person name="Howarth C."/>
            <person name="Imamovic A."/>
            <person name="Larimer J."/>
            <person name="McCowen C."/>
            <person name="Montmayeur A."/>
            <person name="Murphy C."/>
            <person name="Neiman D."/>
            <person name="Pearson M."/>
            <person name="Priest M."/>
            <person name="Roberts A."/>
            <person name="Saif S."/>
            <person name="Shea T."/>
            <person name="Sisk P."/>
            <person name="Sykes S."/>
            <person name="Wortman J."/>
            <person name="Nusbaum C."/>
            <person name="Birren B."/>
        </authorList>
    </citation>
    <scope>NUCLEOTIDE SEQUENCE [LARGE SCALE GENOMIC DNA]</scope>
    <source>
        <strain evidence="1 2">2_1_59BFAA</strain>
    </source>
</reference>
<dbReference type="EMBL" id="ADMG01000054">
    <property type="protein sequence ID" value="EKB30138.1"/>
    <property type="molecule type" value="Genomic_DNA"/>
</dbReference>
<dbReference type="Proteomes" id="UP000005835">
    <property type="component" value="Unassembled WGS sequence"/>
</dbReference>
<sequence>MRLAAGTVLCGGAAFGGLLWWQLQAFDQMTDSRLERGMGLFALELERRDGGLLQRDLVL</sequence>
<name>K1JU11_9BURK</name>
<organism evidence="1 2">
    <name type="scientific">Sutterella wadsworthensis 2_1_59BFAA</name>
    <dbReference type="NCBI Taxonomy" id="742823"/>
    <lineage>
        <taxon>Bacteria</taxon>
        <taxon>Pseudomonadati</taxon>
        <taxon>Pseudomonadota</taxon>
        <taxon>Betaproteobacteria</taxon>
        <taxon>Burkholderiales</taxon>
        <taxon>Sutterellaceae</taxon>
        <taxon>Sutterella</taxon>
    </lineage>
</organism>
<dbReference type="HOGENOM" id="CLU_2966711_0_0_4"/>